<evidence type="ECO:0000313" key="15">
    <source>
        <dbReference type="Proteomes" id="UP000193467"/>
    </source>
</evidence>
<proteinExistence type="inferred from homology"/>
<dbReference type="GO" id="GO:0051645">
    <property type="term" value="P:Golgi localization"/>
    <property type="evidence" value="ECO:0007669"/>
    <property type="project" value="TreeGrafter"/>
</dbReference>
<comment type="subunit">
    <text evidence="2 10">Oligomeric complex that consists of at least the alpha, beta, beta', gamma, delta, epsilon and zeta subunits.</text>
</comment>
<evidence type="ECO:0000256" key="11">
    <source>
        <dbReference type="RuleBase" id="RU366052"/>
    </source>
</evidence>
<keyword evidence="7 10" id="KW-0333">Golgi apparatus</keyword>
<evidence type="ECO:0000313" key="14">
    <source>
        <dbReference type="EMBL" id="ORY54377.1"/>
    </source>
</evidence>
<evidence type="ECO:0000256" key="1">
    <source>
        <dbReference type="ARBA" id="ARBA00010516"/>
    </source>
</evidence>
<dbReference type="PROSITE" id="PS51072">
    <property type="entry name" value="MHD"/>
    <property type="match status" value="1"/>
</dbReference>
<sequence length="548" mass="59914">MVVLAVSIVTKGGKPLLSRQFLGLPRSRLESLLASFPRLVSPTSEHTVLEASGVRFVYTPLEDLYVLLITNTQSNILLDLSTLSLVTRISTELGSGGRGGAIGELDVMRVAFEILSAWDEVISLGWRENVNLQQVRSVLEMESHEEKIQEIIARNKEHEAKEELKRRAKQLEVQRREMTRRGQNPYSSNSSAGFNPNSSYTPSGPSYNDPPARSPYSGSQFEERAPAAKPFKTKGMQLGAKGKKNESGLAEALGGLSVDDEPLLAHHQQRQEEVYEPQQQYQQPAAQTPTKDINPFGEVDQADVHLVVREHLSLTLNRDGGVSSLSLKGDLDLRISDPAYANLLINLPPPSTYSKANDLQFKTHPNVDKNAWAGKGEIRLKEGKKGFPVGQGLGVLKWRLTGTDESVVPITINCWPSVDSGTSTISLEYELTNSSLSLHNVLISLSLPPGAQPTITEAPAHGEYSLNPEGRLDWVIPEVSEDAGTSSGNLEFEVEGDDADAFFPVIVDFVSQKGLCGVEVLSVSNPVDSSSIDYSLDSLVDVERYEVD</sequence>
<feature type="compositionally biased region" description="Polar residues" evidence="12">
    <location>
        <begin position="181"/>
        <end position="206"/>
    </location>
</feature>
<evidence type="ECO:0000256" key="6">
    <source>
        <dbReference type="ARBA" id="ARBA00022927"/>
    </source>
</evidence>
<keyword evidence="3 10" id="KW-0813">Transport</keyword>
<gene>
    <name evidence="14" type="ORF">BCR35DRAFT_310379</name>
</gene>
<dbReference type="SUPFAM" id="SSF64356">
    <property type="entry name" value="SNARE-like"/>
    <property type="match status" value="1"/>
</dbReference>
<reference evidence="14 15" key="1">
    <citation type="submission" date="2016-07" db="EMBL/GenBank/DDBJ databases">
        <title>Pervasive Adenine N6-methylation of Active Genes in Fungi.</title>
        <authorList>
            <consortium name="DOE Joint Genome Institute"/>
            <person name="Mondo S.J."/>
            <person name="Dannebaum R.O."/>
            <person name="Kuo R.C."/>
            <person name="Labutti K."/>
            <person name="Haridas S."/>
            <person name="Kuo A."/>
            <person name="Salamov A."/>
            <person name="Ahrendt S.R."/>
            <person name="Lipzen A."/>
            <person name="Sullivan W."/>
            <person name="Andreopoulos W.B."/>
            <person name="Clum A."/>
            <person name="Lindquist E."/>
            <person name="Daum C."/>
            <person name="Ramamoorthy G.K."/>
            <person name="Gryganskyi A."/>
            <person name="Culley D."/>
            <person name="Magnuson J.K."/>
            <person name="James T.Y."/>
            <person name="O'Malley M.A."/>
            <person name="Stajich J.E."/>
            <person name="Spatafora J.W."/>
            <person name="Visel A."/>
            <person name="Grigoriev I.V."/>
        </authorList>
    </citation>
    <scope>NUCLEOTIDE SEQUENCE [LARGE SCALE GENOMIC DNA]</scope>
    <source>
        <strain evidence="14 15">62-1032</strain>
    </source>
</reference>
<dbReference type="GO" id="GO:0006890">
    <property type="term" value="P:retrograde vesicle-mediated transport, Golgi to endoplasmic reticulum"/>
    <property type="evidence" value="ECO:0007669"/>
    <property type="project" value="UniProtKB-UniRule"/>
</dbReference>
<dbReference type="CDD" id="cd09254">
    <property type="entry name" value="AP_delta-COPI_MHD"/>
    <property type="match status" value="1"/>
</dbReference>
<dbReference type="Gene3D" id="3.30.450.60">
    <property type="match status" value="1"/>
</dbReference>
<dbReference type="InterPro" id="IPR011012">
    <property type="entry name" value="Longin-like_dom_sf"/>
</dbReference>
<evidence type="ECO:0000256" key="10">
    <source>
        <dbReference type="RuleBase" id="RU364018"/>
    </source>
</evidence>
<dbReference type="GO" id="GO:0006888">
    <property type="term" value="P:endoplasmic reticulum to Golgi vesicle-mediated transport"/>
    <property type="evidence" value="ECO:0007669"/>
    <property type="project" value="TreeGrafter"/>
</dbReference>
<dbReference type="Proteomes" id="UP000193467">
    <property type="component" value="Unassembled WGS sequence"/>
</dbReference>
<keyword evidence="15" id="KW-1185">Reference proteome</keyword>
<protein>
    <recommendedName>
        <fullName evidence="10">Coatomer subunit delta</fullName>
    </recommendedName>
</protein>
<evidence type="ECO:0000256" key="3">
    <source>
        <dbReference type="ARBA" id="ARBA00022448"/>
    </source>
</evidence>
<evidence type="ECO:0000256" key="9">
    <source>
        <dbReference type="ARBA" id="ARBA00023329"/>
    </source>
</evidence>
<keyword evidence="8 10" id="KW-0472">Membrane</keyword>
<evidence type="ECO:0000256" key="2">
    <source>
        <dbReference type="ARBA" id="ARBA00011775"/>
    </source>
</evidence>
<keyword evidence="9 10" id="KW-0968">Cytoplasmic vesicle</keyword>
<dbReference type="Pfam" id="PF00928">
    <property type="entry name" value="Adap_comp_sub"/>
    <property type="match status" value="1"/>
</dbReference>
<comment type="caution">
    <text evidence="14">The sequence shown here is derived from an EMBL/GenBank/DDBJ whole genome shotgun (WGS) entry which is preliminary data.</text>
</comment>
<feature type="region of interest" description="Disordered" evidence="12">
    <location>
        <begin position="159"/>
        <end position="243"/>
    </location>
</feature>
<dbReference type="STRING" id="106004.A0A1Y2D595"/>
<dbReference type="InParanoid" id="A0A1Y2D595"/>
<evidence type="ECO:0000256" key="4">
    <source>
        <dbReference type="ARBA" id="ARBA00022490"/>
    </source>
</evidence>
<evidence type="ECO:0000256" key="8">
    <source>
        <dbReference type="ARBA" id="ARBA00023136"/>
    </source>
</evidence>
<dbReference type="PANTHER" id="PTHR10121:SF0">
    <property type="entry name" value="COATOMER SUBUNIT DELTA"/>
    <property type="match status" value="1"/>
</dbReference>
<dbReference type="OrthoDB" id="10266042at2759"/>
<name>A0A1Y2D595_9BASI</name>
<dbReference type="InterPro" id="IPR028565">
    <property type="entry name" value="MHD"/>
</dbReference>
<keyword evidence="6 10" id="KW-0653">Protein transport</keyword>
<feature type="domain" description="MHD" evidence="13">
    <location>
        <begin position="301"/>
        <end position="548"/>
    </location>
</feature>
<dbReference type="InterPro" id="IPR036168">
    <property type="entry name" value="AP2_Mu_C_sf"/>
</dbReference>
<comment type="function">
    <text evidence="10">The coatomer is a cytosolic protein complex that binds to dilysine motifs and reversibly associates with Golgi non-clathrin-coated vesicles, which further mediate biosynthetic protein transport from the ER, via the Golgi up to the trans Golgi network. Coatomer complex is required for budding from Golgi membranes, and is essential for the retrograde Golgi-to-ER transport of dilysine-tagged proteins.</text>
</comment>
<organism evidence="14 15">
    <name type="scientific">Leucosporidium creatinivorum</name>
    <dbReference type="NCBI Taxonomy" id="106004"/>
    <lineage>
        <taxon>Eukaryota</taxon>
        <taxon>Fungi</taxon>
        <taxon>Dikarya</taxon>
        <taxon>Basidiomycota</taxon>
        <taxon>Pucciniomycotina</taxon>
        <taxon>Microbotryomycetes</taxon>
        <taxon>Leucosporidiales</taxon>
        <taxon>Leucosporidium</taxon>
    </lineage>
</organism>
<feature type="compositionally biased region" description="Basic and acidic residues" evidence="12">
    <location>
        <begin position="159"/>
        <end position="180"/>
    </location>
</feature>
<dbReference type="FunFam" id="3.30.450.60:FF:000003">
    <property type="entry name" value="Coatomer subunit delta"/>
    <property type="match status" value="1"/>
</dbReference>
<evidence type="ECO:0000256" key="7">
    <source>
        <dbReference type="ARBA" id="ARBA00023034"/>
    </source>
</evidence>
<accession>A0A1Y2D595</accession>
<dbReference type="SUPFAM" id="SSF49447">
    <property type="entry name" value="Second domain of Mu2 adaptin subunit (ap50) of ap2 adaptor"/>
    <property type="match status" value="1"/>
</dbReference>
<comment type="subcellular location">
    <subcellularLocation>
        <location evidence="10 11">Cytoplasm</location>
    </subcellularLocation>
    <subcellularLocation>
        <location evidence="10 11">Cytoplasmic vesicle</location>
        <location evidence="10 11">COPI-coated vesicle membrane</location>
        <topology evidence="10 11">Peripheral membrane protein</topology>
        <orientation evidence="10 11">Cytoplasmic side</orientation>
    </subcellularLocation>
    <subcellularLocation>
        <location evidence="10 11">Golgi apparatus membrane</location>
        <topology evidence="10 11">Peripheral membrane protein</topology>
        <orientation evidence="10 11">Cytoplasmic side</orientation>
    </subcellularLocation>
</comment>
<dbReference type="GO" id="GO:0015031">
    <property type="term" value="P:protein transport"/>
    <property type="evidence" value="ECO:0007669"/>
    <property type="project" value="UniProtKB-KW"/>
</dbReference>
<dbReference type="InterPro" id="IPR027059">
    <property type="entry name" value="Coatomer_dsu"/>
</dbReference>
<dbReference type="CDD" id="cd14830">
    <property type="entry name" value="Delta_COP_N"/>
    <property type="match status" value="1"/>
</dbReference>
<keyword evidence="5 10" id="KW-0931">ER-Golgi transport</keyword>
<dbReference type="AlphaFoldDB" id="A0A1Y2D595"/>
<dbReference type="GO" id="GO:0030126">
    <property type="term" value="C:COPI vesicle coat"/>
    <property type="evidence" value="ECO:0007669"/>
    <property type="project" value="UniProtKB-UniRule"/>
</dbReference>
<dbReference type="PANTHER" id="PTHR10121">
    <property type="entry name" value="COATOMER SUBUNIT DELTA"/>
    <property type="match status" value="1"/>
</dbReference>
<evidence type="ECO:0000259" key="13">
    <source>
        <dbReference type="PROSITE" id="PS51072"/>
    </source>
</evidence>
<comment type="similarity">
    <text evidence="1 10">Belongs to the adaptor complexes medium subunit family. Delta-COP subfamily.</text>
</comment>
<dbReference type="EMBL" id="MCGR01000098">
    <property type="protein sequence ID" value="ORY54377.1"/>
    <property type="molecule type" value="Genomic_DNA"/>
</dbReference>
<keyword evidence="4 10" id="KW-0963">Cytoplasm</keyword>
<evidence type="ECO:0000256" key="12">
    <source>
        <dbReference type="SAM" id="MobiDB-lite"/>
    </source>
</evidence>
<dbReference type="GO" id="GO:0000139">
    <property type="term" value="C:Golgi membrane"/>
    <property type="evidence" value="ECO:0007669"/>
    <property type="project" value="UniProtKB-SubCell"/>
</dbReference>
<evidence type="ECO:0000256" key="5">
    <source>
        <dbReference type="ARBA" id="ARBA00022892"/>
    </source>
</evidence>